<name>A0A4E0QT62_9GAMM</name>
<gene>
    <name evidence="1" type="ORF">PN36_01975</name>
</gene>
<protein>
    <submittedName>
        <fullName evidence="1">Uncharacterized protein</fullName>
    </submittedName>
</protein>
<organism evidence="1 2">
    <name type="scientific">Candidatus Thiomargarita nelsonii</name>
    <dbReference type="NCBI Taxonomy" id="1003181"/>
    <lineage>
        <taxon>Bacteria</taxon>
        <taxon>Pseudomonadati</taxon>
        <taxon>Pseudomonadota</taxon>
        <taxon>Gammaproteobacteria</taxon>
        <taxon>Thiotrichales</taxon>
        <taxon>Thiotrichaceae</taxon>
        <taxon>Thiomargarita</taxon>
    </lineage>
</organism>
<sequence>MWPTKKTMSVVTLKAQLEDGRIIEYNPEMIGEGTMKKVYFSKDREFVLCFYKADTFRLLRLQKIINEFNPTRNDKKNADYWNRLFCWPRNIIIKPKLGVMTQCH</sequence>
<evidence type="ECO:0000313" key="2">
    <source>
        <dbReference type="Proteomes" id="UP000030428"/>
    </source>
</evidence>
<accession>A0A4E0QT62</accession>
<keyword evidence="2" id="KW-1185">Reference proteome</keyword>
<comment type="caution">
    <text evidence="1">The sequence shown here is derived from an EMBL/GenBank/DDBJ whole genome shotgun (WGS) entry which is preliminary data.</text>
</comment>
<dbReference type="AlphaFoldDB" id="A0A4E0QT62"/>
<dbReference type="EMBL" id="JSZA02000005">
    <property type="protein sequence ID" value="TGO03668.1"/>
    <property type="molecule type" value="Genomic_DNA"/>
</dbReference>
<evidence type="ECO:0000313" key="1">
    <source>
        <dbReference type="EMBL" id="TGO03668.1"/>
    </source>
</evidence>
<reference evidence="1 2" key="1">
    <citation type="journal article" date="2016" name="Front. Microbiol.">
        <title>Single-Cell (Meta-)Genomics of a Dimorphic Candidatus Thiomargarita nelsonii Reveals Genomic Plasticity.</title>
        <authorList>
            <person name="Flood B.E."/>
            <person name="Fliss P."/>
            <person name="Jones D.S."/>
            <person name="Dick G.J."/>
            <person name="Jain S."/>
            <person name="Kaster A.K."/>
            <person name="Winkel M."/>
            <person name="Mussmann M."/>
            <person name="Bailey J."/>
        </authorList>
    </citation>
    <scope>NUCLEOTIDE SEQUENCE [LARGE SCALE GENOMIC DNA]</scope>
    <source>
        <strain evidence="1">Hydrate Ridge</strain>
    </source>
</reference>
<dbReference type="Proteomes" id="UP000030428">
    <property type="component" value="Unassembled WGS sequence"/>
</dbReference>
<proteinExistence type="predicted"/>